<dbReference type="EMBL" id="BAAFGZ010000494">
    <property type="protein sequence ID" value="GAB0138806.1"/>
    <property type="molecule type" value="Genomic_DNA"/>
</dbReference>
<evidence type="ECO:0000313" key="3">
    <source>
        <dbReference type="Proteomes" id="UP001562357"/>
    </source>
</evidence>
<feature type="region of interest" description="Disordered" evidence="1">
    <location>
        <begin position="38"/>
        <end position="58"/>
    </location>
</feature>
<feature type="region of interest" description="Disordered" evidence="1">
    <location>
        <begin position="201"/>
        <end position="220"/>
    </location>
</feature>
<name>A0ABQ0CZD1_9HYPO</name>
<protein>
    <submittedName>
        <fullName evidence="2">Uncharacterized protein</fullName>
    </submittedName>
</protein>
<comment type="caution">
    <text evidence="2">The sequence shown here is derived from an EMBL/GenBank/DDBJ whole genome shotgun (WGS) entry which is preliminary data.</text>
</comment>
<dbReference type="Proteomes" id="UP001562357">
    <property type="component" value="Unassembled WGS sequence"/>
</dbReference>
<sequence>MVKTLPIPKPATFSTSTSQRPYYDLRTLVQTQGERALDDGIDGIDPGNEHRASNSVENEGKLNDLVERIKSNEFFKPIWGELYGRSWTMHPFLYTGCSAEIVDKHSRREGFGNHMEYVKGANYCRAQRLIEMARPGAKVRSAQQPHLPASIQARPHWAELKRYLVDLVLQDVLPPLVLNFILWGYSLPIWTVGVEGSPRFTDRTGQSQMGSDPSPSPSPY</sequence>
<gene>
    <name evidence="2" type="primary">g7028</name>
    <name evidence="2" type="ORF">EsDP_00007028</name>
</gene>
<proteinExistence type="predicted"/>
<evidence type="ECO:0000256" key="1">
    <source>
        <dbReference type="SAM" id="MobiDB-lite"/>
    </source>
</evidence>
<dbReference type="Gene3D" id="6.10.250.1570">
    <property type="match status" value="1"/>
</dbReference>
<accession>A0ABQ0CZD1</accession>
<feature type="compositionally biased region" description="Basic and acidic residues" evidence="1">
    <location>
        <begin position="47"/>
        <end position="58"/>
    </location>
</feature>
<organism evidence="2 3">
    <name type="scientific">Epichloe bromicola</name>
    <dbReference type="NCBI Taxonomy" id="79588"/>
    <lineage>
        <taxon>Eukaryota</taxon>
        <taxon>Fungi</taxon>
        <taxon>Dikarya</taxon>
        <taxon>Ascomycota</taxon>
        <taxon>Pezizomycotina</taxon>
        <taxon>Sordariomycetes</taxon>
        <taxon>Hypocreomycetidae</taxon>
        <taxon>Hypocreales</taxon>
        <taxon>Clavicipitaceae</taxon>
        <taxon>Epichloe</taxon>
    </lineage>
</organism>
<reference evidence="3" key="1">
    <citation type="submission" date="2024-06" db="EMBL/GenBank/DDBJ databases">
        <title>Draft Genome Sequences of Epichloe bromicola Strains Isolated from Elymus ciliaris.</title>
        <authorList>
            <consortium name="Epichloe bromicola genome sequencing consortium"/>
            <person name="Miura A."/>
            <person name="Imano S."/>
            <person name="Ashida A."/>
            <person name="Sato I."/>
            <person name="Chiba S."/>
            <person name="Tanaka A."/>
            <person name="Camagna M."/>
            <person name="Takemoto D."/>
        </authorList>
    </citation>
    <scope>NUCLEOTIDE SEQUENCE [LARGE SCALE GENOMIC DNA]</scope>
    <source>
        <strain evidence="3">DP</strain>
    </source>
</reference>
<feature type="compositionally biased region" description="Polar residues" evidence="1">
    <location>
        <begin position="203"/>
        <end position="213"/>
    </location>
</feature>
<evidence type="ECO:0000313" key="2">
    <source>
        <dbReference type="EMBL" id="GAB0138806.1"/>
    </source>
</evidence>
<keyword evidence="3" id="KW-1185">Reference proteome</keyword>